<dbReference type="EMBL" id="GBRH01280725">
    <property type="protein sequence ID" value="JAD17170.1"/>
    <property type="molecule type" value="Transcribed_RNA"/>
</dbReference>
<reference evidence="1" key="1">
    <citation type="submission" date="2014-09" db="EMBL/GenBank/DDBJ databases">
        <authorList>
            <person name="Magalhaes I.L.F."/>
            <person name="Oliveira U."/>
            <person name="Santos F.R."/>
            <person name="Vidigal T.H.D.A."/>
            <person name="Brescovit A.D."/>
            <person name="Santos A.J."/>
        </authorList>
    </citation>
    <scope>NUCLEOTIDE SEQUENCE</scope>
    <source>
        <tissue evidence="1">Shoot tissue taken approximately 20 cm above the soil surface</tissue>
    </source>
</reference>
<organism evidence="1">
    <name type="scientific">Arundo donax</name>
    <name type="common">Giant reed</name>
    <name type="synonym">Donax arundinaceus</name>
    <dbReference type="NCBI Taxonomy" id="35708"/>
    <lineage>
        <taxon>Eukaryota</taxon>
        <taxon>Viridiplantae</taxon>
        <taxon>Streptophyta</taxon>
        <taxon>Embryophyta</taxon>
        <taxon>Tracheophyta</taxon>
        <taxon>Spermatophyta</taxon>
        <taxon>Magnoliopsida</taxon>
        <taxon>Liliopsida</taxon>
        <taxon>Poales</taxon>
        <taxon>Poaceae</taxon>
        <taxon>PACMAD clade</taxon>
        <taxon>Arundinoideae</taxon>
        <taxon>Arundineae</taxon>
        <taxon>Arundo</taxon>
    </lineage>
</organism>
<accession>A0A0A8XX02</accession>
<name>A0A0A8XX02_ARUDO</name>
<reference evidence="1" key="2">
    <citation type="journal article" date="2015" name="Data Brief">
        <title>Shoot transcriptome of the giant reed, Arundo donax.</title>
        <authorList>
            <person name="Barrero R.A."/>
            <person name="Guerrero F.D."/>
            <person name="Moolhuijzen P."/>
            <person name="Goolsby J.A."/>
            <person name="Tidwell J."/>
            <person name="Bellgard S.E."/>
            <person name="Bellgard M.I."/>
        </authorList>
    </citation>
    <scope>NUCLEOTIDE SEQUENCE</scope>
    <source>
        <tissue evidence="1">Shoot tissue taken approximately 20 cm above the soil surface</tissue>
    </source>
</reference>
<evidence type="ECO:0000313" key="1">
    <source>
        <dbReference type="EMBL" id="JAD17170.1"/>
    </source>
</evidence>
<protein>
    <submittedName>
        <fullName evidence="1">Uncharacterized protein</fullName>
    </submittedName>
</protein>
<sequence length="45" mass="5223">MKIFEIDQTVVCKATYYNPSNYSISSIESPQSNFFPEQIKSKFVI</sequence>
<proteinExistence type="predicted"/>
<dbReference type="AlphaFoldDB" id="A0A0A8XX02"/>